<evidence type="ECO:0000313" key="3">
    <source>
        <dbReference type="Proteomes" id="UP000746612"/>
    </source>
</evidence>
<gene>
    <name evidence="2" type="ORF">FUG_LOCUS245064</name>
    <name evidence="1" type="ORF">MDCFG202_LOCUS409573</name>
</gene>
<proteinExistence type="predicted"/>
<accession>A0A4U9EXS9</accession>
<dbReference type="EMBL" id="CAAKMV010000128">
    <property type="protein sequence ID" value="VIO57308.1"/>
    <property type="molecule type" value="Genomic_DNA"/>
</dbReference>
<evidence type="ECO:0000313" key="1">
    <source>
        <dbReference type="EMBL" id="CAG1997296.1"/>
    </source>
</evidence>
<dbReference type="EMBL" id="CAJPIJ010000159">
    <property type="protein sequence ID" value="CAG1997296.1"/>
    <property type="molecule type" value="Genomic_DNA"/>
</dbReference>
<dbReference type="AlphaFoldDB" id="A0A4U9EXS9"/>
<evidence type="ECO:0000313" key="2">
    <source>
        <dbReference type="EMBL" id="VIO57308.1"/>
    </source>
</evidence>
<organism evidence="1 3">
    <name type="scientific">Gibberella zeae</name>
    <name type="common">Wheat head blight fungus</name>
    <name type="synonym">Fusarium graminearum</name>
    <dbReference type="NCBI Taxonomy" id="5518"/>
    <lineage>
        <taxon>Eukaryota</taxon>
        <taxon>Fungi</taxon>
        <taxon>Dikarya</taxon>
        <taxon>Ascomycota</taxon>
        <taxon>Pezizomycotina</taxon>
        <taxon>Sordariomycetes</taxon>
        <taxon>Hypocreomycetidae</taxon>
        <taxon>Hypocreales</taxon>
        <taxon>Nectriaceae</taxon>
        <taxon>Fusarium</taxon>
    </lineage>
</organism>
<name>A0A4U9EXS9_GIBZA</name>
<reference evidence="1" key="2">
    <citation type="submission" date="2021-03" db="EMBL/GenBank/DDBJ databases">
        <authorList>
            <person name="Alouane T."/>
            <person name="Langin T."/>
            <person name="Bonhomme L."/>
        </authorList>
    </citation>
    <scope>NUCLEOTIDE SEQUENCE</scope>
    <source>
        <strain evidence="1">MDC_Fg202</strain>
    </source>
</reference>
<sequence length="68" mass="7923">MSRHDMSSQQNTSRLYGHLKCPWPGLLVPSAMAYQRPPPSRQHHSNSSSHRHIILLFLRHKRLQLSVN</sequence>
<dbReference type="Proteomes" id="UP000746612">
    <property type="component" value="Unassembled WGS sequence"/>
</dbReference>
<protein>
    <submittedName>
        <fullName evidence="1">Uncharacterized protein</fullName>
    </submittedName>
</protein>
<reference evidence="2" key="1">
    <citation type="submission" date="2019-04" db="EMBL/GenBank/DDBJ databases">
        <authorList>
            <person name="Melise S."/>
            <person name="Noan J."/>
            <person name="Okalmin O."/>
        </authorList>
    </citation>
    <scope>NUCLEOTIDE SEQUENCE</scope>
    <source>
        <strain evidence="2">FN9</strain>
    </source>
</reference>